<dbReference type="AlphaFoldDB" id="A0A076FCI2"/>
<dbReference type="SUPFAM" id="SSF56059">
    <property type="entry name" value="Glutathione synthetase ATP-binding domain-like"/>
    <property type="match status" value="1"/>
</dbReference>
<organism evidence="6 7">
    <name type="scientific">Campylobacter iguaniorum</name>
    <dbReference type="NCBI Taxonomy" id="1244531"/>
    <lineage>
        <taxon>Bacteria</taxon>
        <taxon>Pseudomonadati</taxon>
        <taxon>Campylobacterota</taxon>
        <taxon>Epsilonproteobacteria</taxon>
        <taxon>Campylobacterales</taxon>
        <taxon>Campylobacteraceae</taxon>
        <taxon>Campylobacter</taxon>
    </lineage>
</organism>
<dbReference type="STRING" id="1244531.CIG2463D_1693"/>
<dbReference type="GO" id="GO:0046872">
    <property type="term" value="F:metal ion binding"/>
    <property type="evidence" value="ECO:0007669"/>
    <property type="project" value="InterPro"/>
</dbReference>
<dbReference type="KEGG" id="caj:CIG1485E_1500"/>
<dbReference type="InterPro" id="IPR013815">
    <property type="entry name" value="ATP_grasp_subdomain_1"/>
</dbReference>
<dbReference type="OrthoDB" id="9803907at2"/>
<evidence type="ECO:0000256" key="3">
    <source>
        <dbReference type="ARBA" id="ARBA00022840"/>
    </source>
</evidence>
<evidence type="ECO:0000313" key="7">
    <source>
        <dbReference type="Proteomes" id="UP000028486"/>
    </source>
</evidence>
<protein>
    <submittedName>
        <fullName evidence="6">ATP-grasp domain-containing protein</fullName>
    </submittedName>
</protein>
<reference evidence="7" key="1">
    <citation type="journal article" date="2014" name="Genome Announc.">
        <title>Complete Genome Sequence of Campylobacter iguaniorum Strain 1485ET, Isolated from a Bearded Dragon (Pogona vitticeps).</title>
        <authorList>
            <person name="Gilbert M.J."/>
            <person name="Miller W.G."/>
            <person name="Yee E."/>
            <person name="Kik M."/>
            <person name="Wagenaar J.A."/>
            <person name="Duim B."/>
        </authorList>
    </citation>
    <scope>NUCLEOTIDE SEQUENCE [LARGE SCALE GENOMIC DNA]</scope>
    <source>
        <strain evidence="7">1485E</strain>
    </source>
</reference>
<proteinExistence type="predicted"/>
<dbReference type="PROSITE" id="PS50975">
    <property type="entry name" value="ATP_GRASP"/>
    <property type="match status" value="1"/>
</dbReference>
<dbReference type="EMBL" id="CP009043">
    <property type="protein sequence ID" value="AII15323.1"/>
    <property type="molecule type" value="Genomic_DNA"/>
</dbReference>
<sequence>MEHYFIIGGGSLQLEFLRVVKQNGFVTHCFDYDPNCICKDECDIFHLISIDEKDKILELAKTYNIAGIGTTATELGNITVCYVGEKLGLGTNSYETALNTTDKSRMKKIFTKFNIPTAKYIEISNDDEFEALLKDLGGGVVKFVVKPSDRSAGRGVKKVNNINELKQAFKEAKEISNNKIVLIEEVLSGQQFSIETISSNKKHQIIAITEEFFREGVNEGDYLETQHLIPARIDEISKEMIQTEIFKILDAFDIKFGACHIEIKLDGDKINIIEIASRMGGWRNVLIENSYCINYNYLLLQTSLKNALPKIDKFPNFYCLVKIIFTQLDYDFYKFMKQNRSSMIVNDNVSITDETKFKYSSDLLDAKGYYYIKIPKNDNPNLYIKQDIATF</sequence>
<accession>A0A076FCI2</accession>
<dbReference type="eggNOG" id="COG0026">
    <property type="taxonomic scope" value="Bacteria"/>
</dbReference>
<dbReference type="GO" id="GO:0005524">
    <property type="term" value="F:ATP binding"/>
    <property type="evidence" value="ECO:0007669"/>
    <property type="project" value="UniProtKB-UniRule"/>
</dbReference>
<keyword evidence="1" id="KW-0436">Ligase</keyword>
<dbReference type="PANTHER" id="PTHR43585">
    <property type="entry name" value="FUMIPYRROLE BIOSYNTHESIS PROTEIN C"/>
    <property type="match status" value="1"/>
</dbReference>
<dbReference type="SMART" id="SM01209">
    <property type="entry name" value="GARS_A"/>
    <property type="match status" value="1"/>
</dbReference>
<keyword evidence="7" id="KW-1185">Reference proteome</keyword>
<evidence type="ECO:0000256" key="4">
    <source>
        <dbReference type="PROSITE-ProRule" id="PRU00409"/>
    </source>
</evidence>
<dbReference type="Gene3D" id="3.40.50.20">
    <property type="match status" value="1"/>
</dbReference>
<feature type="domain" description="ATP-grasp" evidence="5">
    <location>
        <begin position="107"/>
        <end position="304"/>
    </location>
</feature>
<keyword evidence="2 4" id="KW-0547">Nucleotide-binding</keyword>
<gene>
    <name evidence="6" type="ORF">CIG1485E_1500</name>
</gene>
<dbReference type="InterPro" id="IPR052032">
    <property type="entry name" value="ATP-dep_AA_Ligase"/>
</dbReference>
<evidence type="ECO:0000256" key="1">
    <source>
        <dbReference type="ARBA" id="ARBA00022598"/>
    </source>
</evidence>
<dbReference type="Proteomes" id="UP000028486">
    <property type="component" value="Chromosome"/>
</dbReference>
<dbReference type="HOGENOM" id="CLU_029016_5_0_7"/>
<dbReference type="InterPro" id="IPR011761">
    <property type="entry name" value="ATP-grasp"/>
</dbReference>
<dbReference type="Gene3D" id="3.30.1490.20">
    <property type="entry name" value="ATP-grasp fold, A domain"/>
    <property type="match status" value="1"/>
</dbReference>
<dbReference type="RefSeq" id="WP_051870952.1">
    <property type="nucleotide sequence ID" value="NZ_CP009043.1"/>
</dbReference>
<name>A0A076FCI2_9BACT</name>
<dbReference type="GO" id="GO:0016874">
    <property type="term" value="F:ligase activity"/>
    <property type="evidence" value="ECO:0007669"/>
    <property type="project" value="UniProtKB-KW"/>
</dbReference>
<evidence type="ECO:0000259" key="5">
    <source>
        <dbReference type="PROSITE" id="PS50975"/>
    </source>
</evidence>
<dbReference type="Pfam" id="PF13535">
    <property type="entry name" value="ATP-grasp_4"/>
    <property type="match status" value="1"/>
</dbReference>
<evidence type="ECO:0000313" key="6">
    <source>
        <dbReference type="EMBL" id="AII15323.1"/>
    </source>
</evidence>
<evidence type="ECO:0000256" key="2">
    <source>
        <dbReference type="ARBA" id="ARBA00022741"/>
    </source>
</evidence>
<dbReference type="PANTHER" id="PTHR43585:SF2">
    <property type="entry name" value="ATP-GRASP ENZYME FSQD"/>
    <property type="match status" value="1"/>
</dbReference>
<keyword evidence="3 4" id="KW-0067">ATP-binding</keyword>
<dbReference type="Gene3D" id="3.30.470.20">
    <property type="entry name" value="ATP-grasp fold, B domain"/>
    <property type="match status" value="1"/>
</dbReference>